<organism evidence="1 2">
    <name type="scientific">Listeria seeligeri</name>
    <dbReference type="NCBI Taxonomy" id="1640"/>
    <lineage>
        <taxon>Bacteria</taxon>
        <taxon>Bacillati</taxon>
        <taxon>Bacillota</taxon>
        <taxon>Bacilli</taxon>
        <taxon>Bacillales</taxon>
        <taxon>Listeriaceae</taxon>
        <taxon>Listeria</taxon>
    </lineage>
</organism>
<dbReference type="SUPFAM" id="SSF48208">
    <property type="entry name" value="Six-hairpin glycosidases"/>
    <property type="match status" value="1"/>
</dbReference>
<dbReference type="PANTHER" id="PTHR31047:SF0">
    <property type="entry name" value="MEIOTICALLY UP-REGULATED GENE 157 PROTEIN"/>
    <property type="match status" value="1"/>
</dbReference>
<protein>
    <submittedName>
        <fullName evidence="1">Glycoside hydrolase family 125 protein</fullName>
    </submittedName>
</protein>
<name>A0A7X1C6G9_LISSE</name>
<dbReference type="InterPro" id="IPR008928">
    <property type="entry name" value="6-hairpin_glycosidase_sf"/>
</dbReference>
<dbReference type="PIRSF" id="PIRSF028846">
    <property type="entry name" value="UCP028846"/>
    <property type="match status" value="1"/>
</dbReference>
<evidence type="ECO:0000313" key="1">
    <source>
        <dbReference type="EMBL" id="MBC1486123.1"/>
    </source>
</evidence>
<keyword evidence="1" id="KW-0378">Hydrolase</keyword>
<dbReference type="GO" id="GO:0016787">
    <property type="term" value="F:hydrolase activity"/>
    <property type="evidence" value="ECO:0007669"/>
    <property type="project" value="UniProtKB-KW"/>
</dbReference>
<proteinExistence type="predicted"/>
<sequence>MLNERNGQILENNTSLDKEMMGDDTFLRLRRITGEILEEALHDNVELATLIDGAIDEILQGVNLSEKLQRMFRKCMLNTITTTLVQKQDDSAFLFTGDIPAMWLRDSGGQLRVFLNLDDPTGKLYDVIGAVIRQQFRYVLLDPYTNAFNFTGNGNCWSEIDQSERQNPWSWERKYELDSLCFPVELAYFYWKQTGREDLFDSEFLAAVKELIRVFRVEQHHAEQSEYFFIRDNGSEQDTLSNQGRGTEVGYTGMIWSGFRPSDDACEYGYLLPANMFAVVILGYLEEIMAAFYSEEGELLTTITILKKEVQEGIAKFGTVDHPTYGKIYAYEVDGLGNSNIMDDTGVPSLLSLPYIKYCDADDDIYQNTRRFSLSTDNRYYFEGKAAKGLGSPHTPPGYVWHMGLAIQGLTSMDEAECQELLRLFETTDAGKDLTHEGFLADDPTVYTREWFSWSNSIFCEFILKEIGKLKL</sequence>
<dbReference type="PANTHER" id="PTHR31047">
    <property type="entry name" value="MEIOTICALLY UP-REGULATED GENE 157 PROTEIN"/>
    <property type="match status" value="1"/>
</dbReference>
<gene>
    <name evidence="1" type="ORF">HB897_07775</name>
</gene>
<dbReference type="RefSeq" id="WP_185383661.1">
    <property type="nucleotide sequence ID" value="NZ_JAARRG010000004.1"/>
</dbReference>
<dbReference type="Pfam" id="PF06824">
    <property type="entry name" value="Glyco_hydro_125"/>
    <property type="match status" value="1"/>
</dbReference>
<dbReference type="GO" id="GO:0005975">
    <property type="term" value="P:carbohydrate metabolic process"/>
    <property type="evidence" value="ECO:0007669"/>
    <property type="project" value="InterPro"/>
</dbReference>
<dbReference type="EMBL" id="JAARRG010000004">
    <property type="protein sequence ID" value="MBC1486123.1"/>
    <property type="molecule type" value="Genomic_DNA"/>
</dbReference>
<evidence type="ECO:0000313" key="2">
    <source>
        <dbReference type="Proteomes" id="UP000523362"/>
    </source>
</evidence>
<dbReference type="InterPro" id="IPR008313">
    <property type="entry name" value="GH125"/>
</dbReference>
<reference evidence="1 2" key="1">
    <citation type="submission" date="2020-03" db="EMBL/GenBank/DDBJ databases">
        <title>Soil Listeria distribution.</title>
        <authorList>
            <person name="Liao J."/>
            <person name="Wiedmann M."/>
        </authorList>
    </citation>
    <scope>NUCLEOTIDE SEQUENCE [LARGE SCALE GENOMIC DNA]</scope>
    <source>
        <strain evidence="1 2">FSL L7-1560</strain>
    </source>
</reference>
<dbReference type="Gene3D" id="1.50.10.10">
    <property type="match status" value="1"/>
</dbReference>
<dbReference type="Proteomes" id="UP000523362">
    <property type="component" value="Unassembled WGS sequence"/>
</dbReference>
<dbReference type="AlphaFoldDB" id="A0A7X1C6G9"/>
<dbReference type="SMART" id="SM01149">
    <property type="entry name" value="DUF1237"/>
    <property type="match status" value="1"/>
</dbReference>
<accession>A0A7X1C6G9</accession>
<comment type="caution">
    <text evidence="1">The sequence shown here is derived from an EMBL/GenBank/DDBJ whole genome shotgun (WGS) entry which is preliminary data.</text>
</comment>
<dbReference type="InterPro" id="IPR012341">
    <property type="entry name" value="6hp_glycosidase-like_sf"/>
</dbReference>